<evidence type="ECO:0000259" key="2">
    <source>
        <dbReference type="Pfam" id="PF21236"/>
    </source>
</evidence>
<comment type="caution">
    <text evidence="3">The sequence shown here is derived from an EMBL/GenBank/DDBJ whole genome shotgun (WGS) entry which is preliminary data.</text>
</comment>
<dbReference type="Gene3D" id="3.40.50.300">
    <property type="entry name" value="P-loop containing nucleotide triphosphate hydrolases"/>
    <property type="match status" value="1"/>
</dbReference>
<dbReference type="InterPro" id="IPR027417">
    <property type="entry name" value="P-loop_NTPase"/>
</dbReference>
<dbReference type="InterPro" id="IPR048723">
    <property type="entry name" value="OB_PRS7"/>
</dbReference>
<dbReference type="Pfam" id="PF21236">
    <property type="entry name" value="OB_PRS7"/>
    <property type="match status" value="1"/>
</dbReference>
<organism evidence="3 4">
    <name type="scientific">Polarella glacialis</name>
    <name type="common">Dinoflagellate</name>
    <dbReference type="NCBI Taxonomy" id="89957"/>
    <lineage>
        <taxon>Eukaryota</taxon>
        <taxon>Sar</taxon>
        <taxon>Alveolata</taxon>
        <taxon>Dinophyceae</taxon>
        <taxon>Suessiales</taxon>
        <taxon>Suessiaceae</taxon>
        <taxon>Polarella</taxon>
    </lineage>
</organism>
<gene>
    <name evidence="3" type="ORF">PGLA1383_LOCUS37127</name>
</gene>
<evidence type="ECO:0000256" key="1">
    <source>
        <dbReference type="SAM" id="MobiDB-lite"/>
    </source>
</evidence>
<protein>
    <recommendedName>
        <fullName evidence="2">26S proteasome regulatory subunit 7-like OB domain-containing protein</fullName>
    </recommendedName>
</protein>
<accession>A0A813G0N4</accession>
<proteinExistence type="predicted"/>
<feature type="compositionally biased region" description="Low complexity" evidence="1">
    <location>
        <begin position="21"/>
        <end position="30"/>
    </location>
</feature>
<dbReference type="EMBL" id="CAJNNV010027165">
    <property type="protein sequence ID" value="CAE8619540.1"/>
    <property type="molecule type" value="Genomic_DNA"/>
</dbReference>
<reference evidence="3" key="1">
    <citation type="submission" date="2021-02" db="EMBL/GenBank/DDBJ databases">
        <authorList>
            <person name="Dougan E. K."/>
            <person name="Rhodes N."/>
            <person name="Thang M."/>
            <person name="Chan C."/>
        </authorList>
    </citation>
    <scope>NUCLEOTIDE SEQUENCE</scope>
</reference>
<feature type="domain" description="26S proteasome regulatory subunit 7-like OB" evidence="2">
    <location>
        <begin position="295"/>
        <end position="355"/>
    </location>
</feature>
<dbReference type="AlphaFoldDB" id="A0A813G0N4"/>
<name>A0A813G0N4_POLGL</name>
<dbReference type="OrthoDB" id="1664597at2759"/>
<evidence type="ECO:0000313" key="4">
    <source>
        <dbReference type="Proteomes" id="UP000654075"/>
    </source>
</evidence>
<sequence length="676" mass="73203">MEGRRPNVFGNSAGPRRSEYNNNSNNNSNSPFSISRTLVSFGRYAYKRPEGLSVDADGAFRLDDLVSTWGEQRGLNKDAVMNAVRANMFHEDDPTHLRFSVPEEEEVCEVEVEVQADPASLDIDGEEFVETFRDLVEEPSPERAEGAHQADFLDLTGPAEDPPVWEPQEGDEADEAIALEAEFPRLEFEERWGRPQWKRGDVAAMAGDSLDNTMASKDKKVAVEDEDDAPVQVLDEEDVNIMRTYGVGPYVGPIKKVEKECKEYIDKINKLIGVKESDTGLAPPSQWDLEGDKQMMKQEQPLQVARCTKIIDPGTDDTKYVIKIREFAKFVVGLGEKVSATDIEESMRVGVDTSHGGKYRRGSNTAGRASVAAAVAMALSRKAPTLLVDADDPAHGMGDALGIGDLPIDRPKALQLLQGEDLSAAQLSGPSTRIFLEHLLAADKWRRLLEDDAGAKLVAALGVPMGGLLQVLDCVQPPPGAEMPVALARLLAQTTEARLPHVVVDGGAAVLAVQLQSVPPAVADGLGGFLRLQELIKVARESAMPSAVISGIRLFVGRSSRQEWSSQYQTTITGLEQLREAMSGLAQADKAVLLVLPYRPGRAGERAACRTIERLQPSCIALTGHKEPGATFAERPTWLPPGPADATSADIGVKMLQFPVMQSPNGVEANSGGMVL</sequence>
<keyword evidence="4" id="KW-1185">Reference proteome</keyword>
<dbReference type="InterPro" id="IPR012340">
    <property type="entry name" value="NA-bd_OB-fold"/>
</dbReference>
<dbReference type="Gene3D" id="2.40.50.140">
    <property type="entry name" value="Nucleic acid-binding proteins"/>
    <property type="match status" value="1"/>
</dbReference>
<feature type="region of interest" description="Disordered" evidence="1">
    <location>
        <begin position="1"/>
        <end position="33"/>
    </location>
</feature>
<dbReference type="Proteomes" id="UP000654075">
    <property type="component" value="Unassembled WGS sequence"/>
</dbReference>
<evidence type="ECO:0000313" key="3">
    <source>
        <dbReference type="EMBL" id="CAE8619540.1"/>
    </source>
</evidence>